<dbReference type="Gene3D" id="3.20.20.70">
    <property type="entry name" value="Aldolase class I"/>
    <property type="match status" value="1"/>
</dbReference>
<comment type="cofactor">
    <cofactor evidence="1">
        <name>FMN</name>
        <dbReference type="ChEBI" id="CHEBI:58210"/>
    </cofactor>
</comment>
<keyword evidence="5" id="KW-0560">Oxidoreductase</keyword>
<evidence type="ECO:0000256" key="5">
    <source>
        <dbReference type="ARBA" id="ARBA00023002"/>
    </source>
</evidence>
<name>A0ABP6VDA5_9GAMM</name>
<evidence type="ECO:0000256" key="3">
    <source>
        <dbReference type="ARBA" id="ARBA00022643"/>
    </source>
</evidence>
<dbReference type="PANTHER" id="PTHR43303:SF4">
    <property type="entry name" value="NADPH DEHYDROGENASE C23G7.10C-RELATED"/>
    <property type="match status" value="1"/>
</dbReference>
<dbReference type="RefSeq" id="WP_344954908.1">
    <property type="nucleotide sequence ID" value="NZ_BAABCX010000001.1"/>
</dbReference>
<gene>
    <name evidence="7" type="ORF">GCM10022394_07610</name>
</gene>
<protein>
    <submittedName>
        <fullName evidence="7">NADH:flavin oxidoreductase/NADH oxidase</fullName>
    </submittedName>
</protein>
<evidence type="ECO:0000256" key="1">
    <source>
        <dbReference type="ARBA" id="ARBA00001917"/>
    </source>
</evidence>
<dbReference type="EMBL" id="BAABCX010000001">
    <property type="protein sequence ID" value="GAA3530809.1"/>
    <property type="molecule type" value="Genomic_DNA"/>
</dbReference>
<reference evidence="8" key="1">
    <citation type="journal article" date="2019" name="Int. J. Syst. Evol. Microbiol.">
        <title>The Global Catalogue of Microorganisms (GCM) 10K type strain sequencing project: providing services to taxonomists for standard genome sequencing and annotation.</title>
        <authorList>
            <consortium name="The Broad Institute Genomics Platform"/>
            <consortium name="The Broad Institute Genome Sequencing Center for Infectious Disease"/>
            <person name="Wu L."/>
            <person name="Ma J."/>
        </authorList>
    </citation>
    <scope>NUCLEOTIDE SEQUENCE [LARGE SCALE GENOMIC DNA]</scope>
    <source>
        <strain evidence="8">JCM 17110</strain>
    </source>
</reference>
<dbReference type="Proteomes" id="UP001500795">
    <property type="component" value="Unassembled WGS sequence"/>
</dbReference>
<dbReference type="SUPFAM" id="SSF51395">
    <property type="entry name" value="FMN-linked oxidoreductases"/>
    <property type="match status" value="1"/>
</dbReference>
<dbReference type="CDD" id="cd02932">
    <property type="entry name" value="OYE_YqiM_FMN"/>
    <property type="match status" value="1"/>
</dbReference>
<proteinExistence type="predicted"/>
<dbReference type="Pfam" id="PF00724">
    <property type="entry name" value="Oxidored_FMN"/>
    <property type="match status" value="1"/>
</dbReference>
<accession>A0ABP6VDA5</accession>
<evidence type="ECO:0000256" key="4">
    <source>
        <dbReference type="ARBA" id="ARBA00022857"/>
    </source>
</evidence>
<organism evidence="7 8">
    <name type="scientific">Zobellella aerophila</name>
    <dbReference type="NCBI Taxonomy" id="870480"/>
    <lineage>
        <taxon>Bacteria</taxon>
        <taxon>Pseudomonadati</taxon>
        <taxon>Pseudomonadota</taxon>
        <taxon>Gammaproteobacteria</taxon>
        <taxon>Aeromonadales</taxon>
        <taxon>Aeromonadaceae</taxon>
        <taxon>Zobellella</taxon>
    </lineage>
</organism>
<sequence length="362" mass="39213">MSQLFSALKIKDVTFKNRIGVSAMCQYSSLEGVATDWHLVHLGSRAVGGAGLIMSEATAVTPEGRITPGCAGIWNDAQAEALLPITRFIEQQGAVPGIQIAHAGRKGSAARPWEGGHHLHNDEGGYDIIAPGNEPFDSDGIRLWKTPRMMTVADIEQTQHAFVAAAERSLQAGYKLLEIHAAHGYLLHSFFTPLANRRQDEYGGSLENRARMLLETTKKIRDVWPERLPLAVRLSAADWDEQGLTVQDNIQMAKWLKELGVDIIDCSAGGASPASRSSLGSRNADQIGLAADIREGADIKTMAVGTVTEAKQAERIIAGGQADLVLLGREMLRDPYWPFHAARALGVDTKTVMPVQNAFFVG</sequence>
<evidence type="ECO:0000256" key="2">
    <source>
        <dbReference type="ARBA" id="ARBA00022630"/>
    </source>
</evidence>
<evidence type="ECO:0000259" key="6">
    <source>
        <dbReference type="Pfam" id="PF00724"/>
    </source>
</evidence>
<keyword evidence="2" id="KW-0285">Flavoprotein</keyword>
<comment type="caution">
    <text evidence="7">The sequence shown here is derived from an EMBL/GenBank/DDBJ whole genome shotgun (WGS) entry which is preliminary data.</text>
</comment>
<dbReference type="InterPro" id="IPR044152">
    <property type="entry name" value="YqjM-like"/>
</dbReference>
<keyword evidence="8" id="KW-1185">Reference proteome</keyword>
<keyword evidence="4" id="KW-0521">NADP</keyword>
<evidence type="ECO:0000313" key="8">
    <source>
        <dbReference type="Proteomes" id="UP001500795"/>
    </source>
</evidence>
<feature type="domain" description="NADH:flavin oxidoreductase/NADH oxidase N-terminal" evidence="6">
    <location>
        <begin position="3"/>
        <end position="343"/>
    </location>
</feature>
<dbReference type="InterPro" id="IPR013785">
    <property type="entry name" value="Aldolase_TIM"/>
</dbReference>
<keyword evidence="3" id="KW-0288">FMN</keyword>
<evidence type="ECO:0000313" key="7">
    <source>
        <dbReference type="EMBL" id="GAA3530809.1"/>
    </source>
</evidence>
<dbReference type="InterPro" id="IPR001155">
    <property type="entry name" value="OxRdtase_FMN_N"/>
</dbReference>
<dbReference type="PANTHER" id="PTHR43303">
    <property type="entry name" value="NADPH DEHYDROGENASE C23G7.10C-RELATED"/>
    <property type="match status" value="1"/>
</dbReference>